<accession>A0A118DQ60</accession>
<gene>
    <name evidence="1" type="ORF">WS67_05780</name>
</gene>
<dbReference type="Proteomes" id="UP000062788">
    <property type="component" value="Unassembled WGS sequence"/>
</dbReference>
<proteinExistence type="predicted"/>
<reference evidence="1 2" key="1">
    <citation type="submission" date="2015-11" db="EMBL/GenBank/DDBJ databases">
        <title>Expanding the genomic diversity of Burkholderia species for the development of highly accurate diagnostics.</title>
        <authorList>
            <person name="Sahl J."/>
            <person name="Keim P."/>
            <person name="Wagner D."/>
        </authorList>
    </citation>
    <scope>NUCLEOTIDE SEQUENCE [LARGE SCALE GENOMIC DNA]</scope>
    <source>
        <strain evidence="1 2">TSV85</strain>
    </source>
</reference>
<name>A0A118DQ60_9BURK</name>
<dbReference type="AlphaFoldDB" id="A0A118DQ60"/>
<organism evidence="1 2">
    <name type="scientific">Burkholderia singularis</name>
    <dbReference type="NCBI Taxonomy" id="1503053"/>
    <lineage>
        <taxon>Bacteria</taxon>
        <taxon>Pseudomonadati</taxon>
        <taxon>Pseudomonadota</taxon>
        <taxon>Betaproteobacteria</taxon>
        <taxon>Burkholderiales</taxon>
        <taxon>Burkholderiaceae</taxon>
        <taxon>Burkholderia</taxon>
        <taxon>pseudomallei group</taxon>
    </lineage>
</organism>
<sequence>MSAMPSSRAHADGGDPPGRCAQCRYWDAARGSLEAAIAGLGALGSAYGASVAESRLCRRCERIVSPGDGCRAFSPIEAGGLGDAR</sequence>
<comment type="caution">
    <text evidence="1">The sequence shown here is derived from an EMBL/GenBank/DDBJ whole genome shotgun (WGS) entry which is preliminary data.</text>
</comment>
<dbReference type="RefSeq" id="WP_059513949.1">
    <property type="nucleotide sequence ID" value="NZ_CP013448.1"/>
</dbReference>
<evidence type="ECO:0000313" key="1">
    <source>
        <dbReference type="EMBL" id="KVE29359.1"/>
    </source>
</evidence>
<dbReference type="EMBL" id="LOWA01000014">
    <property type="protein sequence ID" value="KVE29359.1"/>
    <property type="molecule type" value="Genomic_DNA"/>
</dbReference>
<protein>
    <submittedName>
        <fullName evidence="1">Uncharacterized protein</fullName>
    </submittedName>
</protein>
<keyword evidence="2" id="KW-1185">Reference proteome</keyword>
<evidence type="ECO:0000313" key="2">
    <source>
        <dbReference type="Proteomes" id="UP000062788"/>
    </source>
</evidence>